<dbReference type="PANTHER" id="PTHR39082">
    <property type="entry name" value="PHOSPHOLIPASE C-BETA-2-RELATED"/>
    <property type="match status" value="1"/>
</dbReference>
<sequence>MNKHLEQLIEISNLDKDIDALEPKIELKRSELDKTIRSKESKNLQSLQLEEEKKDLKLQVSRNDQTLKDINAKLENIHKKISEVRSERELKALNVEEEIAKEQCTQANIEIERLDKELDHKTDLQKSLQSDINELDKIIKSLEGKVNEEIQIIKDEQQKIFSQKQKLIVKMDQKLIGFYEKVRKWAKNSSVVPVRKQACGGCFIRINDRVYTEIIQSNDIITCPHCGRILYIEETK</sequence>
<reference evidence="4 6" key="1">
    <citation type="submission" date="2023-07" db="EMBL/GenBank/DDBJ databases">
        <title>Unpublished Manusciprt.</title>
        <authorList>
            <person name="Aydin F."/>
            <person name="Tarhane S."/>
            <person name="Saticioglu I.B."/>
            <person name="Karakaya E."/>
            <person name="Abay S."/>
            <person name="Guran O."/>
            <person name="Bozkurt E."/>
            <person name="Uzum N."/>
            <person name="Olgun K."/>
            <person name="Jablonski D."/>
        </authorList>
    </citation>
    <scope>NUCLEOTIDE SEQUENCE</scope>
    <source>
        <strain evidence="6">faydin-H75</strain>
        <strain evidence="4">Faydin-H76</strain>
    </source>
</reference>
<keyword evidence="6" id="KW-1185">Reference proteome</keyword>
<evidence type="ECO:0000313" key="4">
    <source>
        <dbReference type="EMBL" id="MDP2539383.1"/>
    </source>
</evidence>
<dbReference type="Pfam" id="PF02591">
    <property type="entry name" value="Zn_ribbon_9"/>
    <property type="match status" value="1"/>
</dbReference>
<dbReference type="RefSeq" id="WP_305517303.1">
    <property type="nucleotide sequence ID" value="NZ_JAUPEV010000009.1"/>
</dbReference>
<keyword evidence="1" id="KW-0175">Coiled coil</keyword>
<dbReference type="AlphaFoldDB" id="A0AA90Q3B8"/>
<feature type="coiled-coil region" evidence="1">
    <location>
        <begin position="39"/>
        <end position="159"/>
    </location>
</feature>
<evidence type="ECO:0000313" key="3">
    <source>
        <dbReference type="EMBL" id="MDO7253456.1"/>
    </source>
</evidence>
<reference evidence="3" key="2">
    <citation type="submission" date="2023-07" db="EMBL/GenBank/DDBJ databases">
        <authorList>
            <person name="Aydin F."/>
            <person name="Tarhane S."/>
            <person name="Saticioglu I.B."/>
            <person name="Karakaya E."/>
            <person name="Abay S."/>
            <person name="Guran O."/>
            <person name="Bozkurt E."/>
            <person name="Uzum N."/>
            <person name="Olgun K."/>
            <person name="Jablonski D."/>
        </authorList>
    </citation>
    <scope>NUCLEOTIDE SEQUENCE</scope>
    <source>
        <strain evidence="3">Faydin-H75</strain>
    </source>
</reference>
<dbReference type="EMBL" id="JAUYZK010000009">
    <property type="protein sequence ID" value="MDP2539383.1"/>
    <property type="molecule type" value="Genomic_DNA"/>
</dbReference>
<dbReference type="InterPro" id="IPR052376">
    <property type="entry name" value="Oxidative_Scav/Glycosyltrans"/>
</dbReference>
<gene>
    <name evidence="3" type="ORF">Q5I04_05990</name>
    <name evidence="4" type="ORF">Q5I06_06315</name>
</gene>
<evidence type="ECO:0000256" key="1">
    <source>
        <dbReference type="SAM" id="Coils"/>
    </source>
</evidence>
<dbReference type="Proteomes" id="UP001177258">
    <property type="component" value="Unassembled WGS sequence"/>
</dbReference>
<dbReference type="Gene3D" id="1.10.287.1490">
    <property type="match status" value="1"/>
</dbReference>
<accession>A0AA90Q3B8</accession>
<comment type="caution">
    <text evidence="4">The sequence shown here is derived from an EMBL/GenBank/DDBJ whole genome shotgun (WGS) entry which is preliminary data.</text>
</comment>
<dbReference type="PANTHER" id="PTHR39082:SF1">
    <property type="entry name" value="SCAVENGER RECEPTOR CLASS A MEMBER 3"/>
    <property type="match status" value="1"/>
</dbReference>
<reference evidence="3 5" key="3">
    <citation type="journal article" date="2024" name="Syst. Appl. Microbiol.">
        <title>Helicobacter cappadocius sp. nov., from lizards: The first psychrotrophic Helicobacter species.</title>
        <authorList>
            <person name="Aydin F."/>
            <person name="Tarhane S."/>
            <person name="Karakaya E."/>
            <person name="Abay S."/>
            <person name="Kayman T."/>
            <person name="Guran O."/>
            <person name="Bozkurt E."/>
            <person name="Uzum N."/>
            <person name="Avci A."/>
            <person name="Olgun K."/>
            <person name="Jablonski D."/>
            <person name="Guran C."/>
            <person name="Burcin Saticioglu I."/>
        </authorList>
    </citation>
    <scope>NUCLEOTIDE SEQUENCE [LARGE SCALE GENOMIC DNA]</scope>
    <source>
        <strain evidence="3">Faydin-H75</strain>
        <strain evidence="5">faydin-H76</strain>
    </source>
</reference>
<name>A0AA90Q3B8_9HELI</name>
<evidence type="ECO:0000259" key="2">
    <source>
        <dbReference type="Pfam" id="PF02591"/>
    </source>
</evidence>
<protein>
    <submittedName>
        <fullName evidence="4">Zinc ribbon domain-containing protein</fullName>
    </submittedName>
</protein>
<proteinExistence type="predicted"/>
<feature type="domain" description="C4-type zinc ribbon" evidence="2">
    <location>
        <begin position="198"/>
        <end position="230"/>
    </location>
</feature>
<dbReference type="EMBL" id="JAUPEV010000009">
    <property type="protein sequence ID" value="MDO7253456.1"/>
    <property type="molecule type" value="Genomic_DNA"/>
</dbReference>
<evidence type="ECO:0000313" key="5">
    <source>
        <dbReference type="Proteomes" id="UP001177258"/>
    </source>
</evidence>
<dbReference type="InterPro" id="IPR003743">
    <property type="entry name" value="Zf-RING_7"/>
</dbReference>
<dbReference type="Proteomes" id="UP001240777">
    <property type="component" value="Unassembled WGS sequence"/>
</dbReference>
<organism evidence="4 5">
    <name type="scientific">Helicobacter cappadocius</name>
    <dbReference type="NCBI Taxonomy" id="3063998"/>
    <lineage>
        <taxon>Bacteria</taxon>
        <taxon>Pseudomonadati</taxon>
        <taxon>Campylobacterota</taxon>
        <taxon>Epsilonproteobacteria</taxon>
        <taxon>Campylobacterales</taxon>
        <taxon>Helicobacteraceae</taxon>
        <taxon>Helicobacter</taxon>
    </lineage>
</organism>
<evidence type="ECO:0000313" key="6">
    <source>
        <dbReference type="Proteomes" id="UP001240777"/>
    </source>
</evidence>